<keyword evidence="1" id="KW-0472">Membrane</keyword>
<evidence type="ECO:0000313" key="2">
    <source>
        <dbReference type="EMBL" id="TFK34262.1"/>
    </source>
</evidence>
<feature type="transmembrane region" description="Helical" evidence="1">
    <location>
        <begin position="211"/>
        <end position="239"/>
    </location>
</feature>
<feature type="transmembrane region" description="Helical" evidence="1">
    <location>
        <begin position="251"/>
        <end position="272"/>
    </location>
</feature>
<name>A0A5C3LNE8_9AGAR</name>
<evidence type="ECO:0000313" key="3">
    <source>
        <dbReference type="Proteomes" id="UP000308652"/>
    </source>
</evidence>
<dbReference type="STRING" id="68775.A0A5C3LNE8"/>
<proteinExistence type="predicted"/>
<dbReference type="Proteomes" id="UP000308652">
    <property type="component" value="Unassembled WGS sequence"/>
</dbReference>
<keyword evidence="1" id="KW-0812">Transmembrane</keyword>
<feature type="transmembrane region" description="Helical" evidence="1">
    <location>
        <begin position="6"/>
        <end position="35"/>
    </location>
</feature>
<dbReference type="EMBL" id="ML213634">
    <property type="protein sequence ID" value="TFK34262.1"/>
    <property type="molecule type" value="Genomic_DNA"/>
</dbReference>
<protein>
    <recommendedName>
        <fullName evidence="4">Frag1/DRAM/Sfk1 family-domain-containing protein</fullName>
    </recommendedName>
</protein>
<gene>
    <name evidence="2" type="ORF">BDQ12DRAFT_613811</name>
</gene>
<dbReference type="AlphaFoldDB" id="A0A5C3LNE8"/>
<evidence type="ECO:0008006" key="4">
    <source>
        <dbReference type="Google" id="ProtNLM"/>
    </source>
</evidence>
<keyword evidence="1" id="KW-1133">Transmembrane helix</keyword>
<dbReference type="OrthoDB" id="3250682at2759"/>
<sequence>MQLSLVSISLATVCVIGCLYGLFFVLFGASLYTLILRQRSFSTQPNMQQASSSLTLLILSSILIFMAITVHTIFVFVRLFQAFVWYKRGSAPLEFYADLSQPTEVAKTFIMVTAVVIADAMIIYRLWIIWSYSIAIILFPIFTLFGAVACGIGTTYQFTQYKPGENISTSQAGHWIMSLFVATLCTNIYSTVCIAGRIIKINRGSIIYEGGSLMSVVAIVIESAAIFTAWSIFGITSLLSKSNLQFITADLWSTISGISFMLINVRVGLGWAHSGKSQAMTQISLPELAGINPSQENTYSGGEDTMKNAFK</sequence>
<organism evidence="2 3">
    <name type="scientific">Crucibulum laeve</name>
    <dbReference type="NCBI Taxonomy" id="68775"/>
    <lineage>
        <taxon>Eukaryota</taxon>
        <taxon>Fungi</taxon>
        <taxon>Dikarya</taxon>
        <taxon>Basidiomycota</taxon>
        <taxon>Agaricomycotina</taxon>
        <taxon>Agaricomycetes</taxon>
        <taxon>Agaricomycetidae</taxon>
        <taxon>Agaricales</taxon>
        <taxon>Agaricineae</taxon>
        <taxon>Nidulariaceae</taxon>
        <taxon>Crucibulum</taxon>
    </lineage>
</organism>
<evidence type="ECO:0000256" key="1">
    <source>
        <dbReference type="SAM" id="Phobius"/>
    </source>
</evidence>
<feature type="transmembrane region" description="Helical" evidence="1">
    <location>
        <begin position="106"/>
        <end position="127"/>
    </location>
</feature>
<feature type="transmembrane region" description="Helical" evidence="1">
    <location>
        <begin position="56"/>
        <end position="86"/>
    </location>
</feature>
<keyword evidence="3" id="KW-1185">Reference proteome</keyword>
<reference evidence="2 3" key="1">
    <citation type="journal article" date="2019" name="Nat. Ecol. Evol.">
        <title>Megaphylogeny resolves global patterns of mushroom evolution.</title>
        <authorList>
            <person name="Varga T."/>
            <person name="Krizsan K."/>
            <person name="Foldi C."/>
            <person name="Dima B."/>
            <person name="Sanchez-Garcia M."/>
            <person name="Sanchez-Ramirez S."/>
            <person name="Szollosi G.J."/>
            <person name="Szarkandi J.G."/>
            <person name="Papp V."/>
            <person name="Albert L."/>
            <person name="Andreopoulos W."/>
            <person name="Angelini C."/>
            <person name="Antonin V."/>
            <person name="Barry K.W."/>
            <person name="Bougher N.L."/>
            <person name="Buchanan P."/>
            <person name="Buyck B."/>
            <person name="Bense V."/>
            <person name="Catcheside P."/>
            <person name="Chovatia M."/>
            <person name="Cooper J."/>
            <person name="Damon W."/>
            <person name="Desjardin D."/>
            <person name="Finy P."/>
            <person name="Geml J."/>
            <person name="Haridas S."/>
            <person name="Hughes K."/>
            <person name="Justo A."/>
            <person name="Karasinski D."/>
            <person name="Kautmanova I."/>
            <person name="Kiss B."/>
            <person name="Kocsube S."/>
            <person name="Kotiranta H."/>
            <person name="LaButti K.M."/>
            <person name="Lechner B.E."/>
            <person name="Liimatainen K."/>
            <person name="Lipzen A."/>
            <person name="Lukacs Z."/>
            <person name="Mihaltcheva S."/>
            <person name="Morgado L.N."/>
            <person name="Niskanen T."/>
            <person name="Noordeloos M.E."/>
            <person name="Ohm R.A."/>
            <person name="Ortiz-Santana B."/>
            <person name="Ovrebo C."/>
            <person name="Racz N."/>
            <person name="Riley R."/>
            <person name="Savchenko A."/>
            <person name="Shiryaev A."/>
            <person name="Soop K."/>
            <person name="Spirin V."/>
            <person name="Szebenyi C."/>
            <person name="Tomsovsky M."/>
            <person name="Tulloss R.E."/>
            <person name="Uehling J."/>
            <person name="Grigoriev I.V."/>
            <person name="Vagvolgyi C."/>
            <person name="Papp T."/>
            <person name="Martin F.M."/>
            <person name="Miettinen O."/>
            <person name="Hibbett D.S."/>
            <person name="Nagy L.G."/>
        </authorList>
    </citation>
    <scope>NUCLEOTIDE SEQUENCE [LARGE SCALE GENOMIC DNA]</scope>
    <source>
        <strain evidence="2 3">CBS 166.37</strain>
    </source>
</reference>
<accession>A0A5C3LNE8</accession>
<feature type="transmembrane region" description="Helical" evidence="1">
    <location>
        <begin position="134"/>
        <end position="156"/>
    </location>
</feature>
<feature type="transmembrane region" description="Helical" evidence="1">
    <location>
        <begin position="176"/>
        <end position="199"/>
    </location>
</feature>